<feature type="region of interest" description="Disordered" evidence="3">
    <location>
        <begin position="1"/>
        <end position="32"/>
    </location>
</feature>
<dbReference type="Pfam" id="PF12854">
    <property type="entry name" value="PPR_1"/>
    <property type="match status" value="1"/>
</dbReference>
<dbReference type="GO" id="GO:0009451">
    <property type="term" value="P:RNA modification"/>
    <property type="evidence" value="ECO:0007669"/>
    <property type="project" value="InterPro"/>
</dbReference>
<dbReference type="Pfam" id="PF20431">
    <property type="entry name" value="E_motif"/>
    <property type="match status" value="1"/>
</dbReference>
<evidence type="ECO:0000256" key="1">
    <source>
        <dbReference type="ARBA" id="ARBA00022737"/>
    </source>
</evidence>
<feature type="repeat" description="PPR" evidence="2">
    <location>
        <begin position="665"/>
        <end position="699"/>
    </location>
</feature>
<evidence type="ECO:0008006" key="6">
    <source>
        <dbReference type="Google" id="ProtNLM"/>
    </source>
</evidence>
<feature type="repeat" description="PPR" evidence="2">
    <location>
        <begin position="630"/>
        <end position="664"/>
    </location>
</feature>
<dbReference type="FunFam" id="1.25.40.10:FF:001802">
    <property type="entry name" value="Tetratricopeptide repeat (TPR)-like superfamily protein"/>
    <property type="match status" value="1"/>
</dbReference>
<feature type="repeat" description="PPR" evidence="2">
    <location>
        <begin position="494"/>
        <end position="528"/>
    </location>
</feature>
<evidence type="ECO:0000256" key="3">
    <source>
        <dbReference type="SAM" id="MobiDB-lite"/>
    </source>
</evidence>
<evidence type="ECO:0000313" key="4">
    <source>
        <dbReference type="EMBL" id="KAK2992768.1"/>
    </source>
</evidence>
<dbReference type="FunFam" id="1.25.40.10:FF:000393">
    <property type="entry name" value="Pentatricopeptide repeat-containing protein At1g20230"/>
    <property type="match status" value="2"/>
</dbReference>
<dbReference type="SUPFAM" id="SSF48452">
    <property type="entry name" value="TPR-like"/>
    <property type="match status" value="1"/>
</dbReference>
<sequence length="845" mass="93629">MASLLEPVGHPPPLQLKSPSTPPYKPKPPNLSYQKPIPSPKVAIFPSLSSNQASVNSSTYATVLESCRSSRLGKQVHAHTLKNGFQGHEFVETKLLQMYGRCGCLDGAVQLFEKMSMRNIYSWTAILNVCIDNGLYGEAFLLYQGLLMEDLELDFFVFPVVLKISSGFGRVELGKQLHGIVIKNGFVLNTYVGNALIDMYGKCGSLDDAFIVWNNMVEKDCVSWNAIITACAANGMVLEALEFLHRMSFEDGLMPNLISWSAVIGGFSQNGYDEEAIETLRTMQAARIEPNAQTLASVLPACARLQSLSLGKAIHGYSTRHRFMTNSFVVNGLIDVYRRCSDMESCFKIFSKFSVKNEVSFNTMIVGYCENGDISYAKELFDQMEVAGVKRGIISWNSMISGYVDNSMFNEGLGMFQDLLMQEDIETDSFTLGSALAACANMGSLNRGKEIHSHAIIRGLQSNPYVAGALVEVYCKCKDLKAAQSAFDEVTERDIATWNALISGYARCNQMENVLINLQKMKEDVYDPNVYTWNGIIAGHVENGLNESALQLFSEMQSSGLQPDLYTVGTVLPACSRLATTERGKQVHAHAVRRGYESDCHIGAALVDMYAKCGYLKHARLAYNRIAKHNLVTQNSMLTAFAMHGHGEEGIALFRMMLVQGFRPDNVTFLSVLSSCVHAGSVEAGKEFFSLMGYYGVNPTIKHHTCIVDLLSRAGQLNEACEIIKNLPVEPDSVIWGALLGGCVIHGNVDLGERAAERLIELEPDNTGNYIMLANLYASAGRWDDLAKTRQMVKVRQMHKNPGCSWIEDRDEIHVFVACDRSHRKAGEIYATLDSLKFFMRLEQN</sequence>
<dbReference type="PROSITE" id="PS51375">
    <property type="entry name" value="PPR"/>
    <property type="match status" value="7"/>
</dbReference>
<dbReference type="Gene3D" id="1.25.40.10">
    <property type="entry name" value="Tetratricopeptide repeat domain"/>
    <property type="match status" value="5"/>
</dbReference>
<dbReference type="FunFam" id="1.25.40.10:FF:000243">
    <property type="entry name" value="Pentatricopeptide repeat-containing protein chloroplastic"/>
    <property type="match status" value="1"/>
</dbReference>
<evidence type="ECO:0000313" key="5">
    <source>
        <dbReference type="Proteomes" id="UP001187471"/>
    </source>
</evidence>
<comment type="caution">
    <text evidence="4">The sequence shown here is derived from an EMBL/GenBank/DDBJ whole genome shotgun (WGS) entry which is preliminary data.</text>
</comment>
<dbReference type="InterPro" id="IPR046848">
    <property type="entry name" value="E_motif"/>
</dbReference>
<proteinExistence type="predicted"/>
<dbReference type="Proteomes" id="UP001187471">
    <property type="component" value="Unassembled WGS sequence"/>
</dbReference>
<dbReference type="InterPro" id="IPR011990">
    <property type="entry name" value="TPR-like_helical_dom_sf"/>
</dbReference>
<evidence type="ECO:0000256" key="2">
    <source>
        <dbReference type="PROSITE-ProRule" id="PRU00708"/>
    </source>
</evidence>
<feature type="repeat" description="PPR" evidence="2">
    <location>
        <begin position="256"/>
        <end position="290"/>
    </location>
</feature>
<feature type="repeat" description="PPR" evidence="2">
    <location>
        <begin position="189"/>
        <end position="223"/>
    </location>
</feature>
<dbReference type="PANTHER" id="PTHR47926:SF386">
    <property type="entry name" value="PENTATRICOPEPTIDE REPEAT-CONTAINING PROTEIN"/>
    <property type="match status" value="1"/>
</dbReference>
<dbReference type="InterPro" id="IPR002885">
    <property type="entry name" value="PPR_rpt"/>
</dbReference>
<gene>
    <name evidence="4" type="ORF">RJ640_023281</name>
</gene>
<feature type="repeat" description="PPR" evidence="2">
    <location>
        <begin position="357"/>
        <end position="391"/>
    </location>
</feature>
<accession>A0AA88RY11</accession>
<name>A0AA88RY11_9ASTE</name>
<reference evidence="4" key="1">
    <citation type="submission" date="2022-12" db="EMBL/GenBank/DDBJ databases">
        <title>Draft genome assemblies for two species of Escallonia (Escalloniales).</title>
        <authorList>
            <person name="Chanderbali A."/>
            <person name="Dervinis C."/>
            <person name="Anghel I."/>
            <person name="Soltis D."/>
            <person name="Soltis P."/>
            <person name="Zapata F."/>
        </authorList>
    </citation>
    <scope>NUCLEOTIDE SEQUENCE</scope>
    <source>
        <strain evidence="4">UCBG92.1500</strain>
        <tissue evidence="4">Leaf</tissue>
    </source>
</reference>
<organism evidence="4 5">
    <name type="scientific">Escallonia rubra</name>
    <dbReference type="NCBI Taxonomy" id="112253"/>
    <lineage>
        <taxon>Eukaryota</taxon>
        <taxon>Viridiplantae</taxon>
        <taxon>Streptophyta</taxon>
        <taxon>Embryophyta</taxon>
        <taxon>Tracheophyta</taxon>
        <taxon>Spermatophyta</taxon>
        <taxon>Magnoliopsida</taxon>
        <taxon>eudicotyledons</taxon>
        <taxon>Gunneridae</taxon>
        <taxon>Pentapetalae</taxon>
        <taxon>asterids</taxon>
        <taxon>campanulids</taxon>
        <taxon>Escalloniales</taxon>
        <taxon>Escalloniaceae</taxon>
        <taxon>Escallonia</taxon>
    </lineage>
</organism>
<feature type="repeat" description="PPR" evidence="2">
    <location>
        <begin position="529"/>
        <end position="563"/>
    </location>
</feature>
<dbReference type="GO" id="GO:0003723">
    <property type="term" value="F:RNA binding"/>
    <property type="evidence" value="ECO:0007669"/>
    <property type="project" value="InterPro"/>
</dbReference>
<dbReference type="AlphaFoldDB" id="A0AA88RY11"/>
<dbReference type="PANTHER" id="PTHR47926">
    <property type="entry name" value="PENTATRICOPEPTIDE REPEAT-CONTAINING PROTEIN"/>
    <property type="match status" value="1"/>
</dbReference>
<dbReference type="InterPro" id="IPR046960">
    <property type="entry name" value="PPR_At4g14850-like_plant"/>
</dbReference>
<dbReference type="NCBIfam" id="TIGR00756">
    <property type="entry name" value="PPR"/>
    <property type="match status" value="7"/>
</dbReference>
<feature type="compositionally biased region" description="Pro residues" evidence="3">
    <location>
        <begin position="9"/>
        <end position="29"/>
    </location>
</feature>
<keyword evidence="1" id="KW-0677">Repeat</keyword>
<dbReference type="Pfam" id="PF13041">
    <property type="entry name" value="PPR_2"/>
    <property type="match status" value="2"/>
</dbReference>
<protein>
    <recommendedName>
        <fullName evidence="6">Pentatricopeptide repeat-containing protein</fullName>
    </recommendedName>
</protein>
<dbReference type="Pfam" id="PF01535">
    <property type="entry name" value="PPR"/>
    <property type="match status" value="7"/>
</dbReference>
<dbReference type="EMBL" id="JAVXUO010000385">
    <property type="protein sequence ID" value="KAK2992768.1"/>
    <property type="molecule type" value="Genomic_DNA"/>
</dbReference>
<keyword evidence="5" id="KW-1185">Reference proteome</keyword>